<feature type="transmembrane region" description="Helical" evidence="1">
    <location>
        <begin position="272"/>
        <end position="292"/>
    </location>
</feature>
<keyword evidence="1" id="KW-1133">Transmembrane helix</keyword>
<name>A0A2M6IUP9_9BACT</name>
<feature type="transmembrane region" description="Helical" evidence="1">
    <location>
        <begin position="322"/>
        <end position="339"/>
    </location>
</feature>
<dbReference type="AlphaFoldDB" id="A0A2M6IUP9"/>
<keyword evidence="1" id="KW-0472">Membrane</keyword>
<evidence type="ECO:0000313" key="3">
    <source>
        <dbReference type="Proteomes" id="UP000231056"/>
    </source>
</evidence>
<feature type="transmembrane region" description="Helical" evidence="1">
    <location>
        <begin position="144"/>
        <end position="161"/>
    </location>
</feature>
<dbReference type="Proteomes" id="UP000231056">
    <property type="component" value="Unassembled WGS sequence"/>
</dbReference>
<feature type="transmembrane region" description="Helical" evidence="1">
    <location>
        <begin position="233"/>
        <end position="252"/>
    </location>
</feature>
<organism evidence="2 3">
    <name type="scientific">Candidatus Roizmanbacteria bacterium CG11_big_fil_rev_8_21_14_0_20_36_8</name>
    <dbReference type="NCBI Taxonomy" id="1974856"/>
    <lineage>
        <taxon>Bacteria</taxon>
        <taxon>Candidatus Roizmaniibacteriota</taxon>
    </lineage>
</organism>
<proteinExistence type="predicted"/>
<evidence type="ECO:0000313" key="2">
    <source>
        <dbReference type="EMBL" id="PIQ73646.1"/>
    </source>
</evidence>
<feature type="transmembrane region" description="Helical" evidence="1">
    <location>
        <begin position="351"/>
        <end position="368"/>
    </location>
</feature>
<evidence type="ECO:0008006" key="4">
    <source>
        <dbReference type="Google" id="ProtNLM"/>
    </source>
</evidence>
<sequence>MNLKQSRFIKVIFKIPYVDFIFFLGSSFIYYKDSLFLMIAGDDVEHYLHAPRSIISIIELFSDVVHFRPVPKIFFTLYTLVPFNLPIFHGVSLLLLSFATYLFYIFLIKYVKIEKLIAFIAGLVFMTSHVMFYLVYTLSGIGDILFIIFFWGSVLCFYSFVKKSEIKNFVLSLVFFLLAMLTKEIFISILILISFIALANFKKRYLKYLLAFWVPTVLFFIMKFLVYDISDPVYGYTFDLKLLIENIIHFSLWTINYRHGWQMGMPYPETTMFFILVILNCILILLSVTFILKKNKNMAGFFVIWAFAGLLPFYFLNRVLVYYLDISLMALISLVAFSLQNISIVNRKARYLLLILWFLLSLFISNEIKGQWLKNSFVANSIETATNFNDQVYESVDWSLKNTLCISGLGGSESWAVYTGHLIEILSKKNVEIIQVDPKKEISKKCKIIDAVNVLHDGRSFFVKFIN</sequence>
<feature type="transmembrane region" description="Helical" evidence="1">
    <location>
        <begin position="116"/>
        <end position="138"/>
    </location>
</feature>
<feature type="transmembrane region" description="Helical" evidence="1">
    <location>
        <begin position="12"/>
        <end position="31"/>
    </location>
</feature>
<feature type="transmembrane region" description="Helical" evidence="1">
    <location>
        <begin position="299"/>
        <end position="316"/>
    </location>
</feature>
<gene>
    <name evidence="2" type="ORF">COV58_01360</name>
</gene>
<protein>
    <recommendedName>
        <fullName evidence="4">Glycosyltransferase RgtA/B/C/D-like domain-containing protein</fullName>
    </recommendedName>
</protein>
<reference evidence="2 3" key="1">
    <citation type="submission" date="2017-09" db="EMBL/GenBank/DDBJ databases">
        <title>Depth-based differentiation of microbial function through sediment-hosted aquifers and enrichment of novel symbionts in the deep terrestrial subsurface.</title>
        <authorList>
            <person name="Probst A.J."/>
            <person name="Ladd B."/>
            <person name="Jarett J.K."/>
            <person name="Geller-Mcgrath D.E."/>
            <person name="Sieber C.M."/>
            <person name="Emerson J.B."/>
            <person name="Anantharaman K."/>
            <person name="Thomas B.C."/>
            <person name="Malmstrom R."/>
            <person name="Stieglmeier M."/>
            <person name="Klingl A."/>
            <person name="Woyke T."/>
            <person name="Ryan C.M."/>
            <person name="Banfield J.F."/>
        </authorList>
    </citation>
    <scope>NUCLEOTIDE SEQUENCE [LARGE SCALE GENOMIC DNA]</scope>
    <source>
        <strain evidence="2">CG11_big_fil_rev_8_21_14_0_20_36_8</strain>
    </source>
</reference>
<keyword evidence="1" id="KW-0812">Transmembrane</keyword>
<feature type="transmembrane region" description="Helical" evidence="1">
    <location>
        <begin position="205"/>
        <end position="226"/>
    </location>
</feature>
<accession>A0A2M6IUP9</accession>
<feature type="transmembrane region" description="Helical" evidence="1">
    <location>
        <begin position="87"/>
        <end position="107"/>
    </location>
</feature>
<dbReference type="EMBL" id="PCVM01000031">
    <property type="protein sequence ID" value="PIQ73646.1"/>
    <property type="molecule type" value="Genomic_DNA"/>
</dbReference>
<feature type="transmembrane region" description="Helical" evidence="1">
    <location>
        <begin position="173"/>
        <end position="199"/>
    </location>
</feature>
<comment type="caution">
    <text evidence="2">The sequence shown here is derived from an EMBL/GenBank/DDBJ whole genome shotgun (WGS) entry which is preliminary data.</text>
</comment>
<evidence type="ECO:0000256" key="1">
    <source>
        <dbReference type="SAM" id="Phobius"/>
    </source>
</evidence>